<evidence type="ECO:0000256" key="4">
    <source>
        <dbReference type="ARBA" id="ARBA00023163"/>
    </source>
</evidence>
<dbReference type="InterPro" id="IPR005119">
    <property type="entry name" value="LysR_subst-bd"/>
</dbReference>
<keyword evidence="7" id="KW-1185">Reference proteome</keyword>
<dbReference type="Gene3D" id="3.40.190.10">
    <property type="entry name" value="Periplasmic binding protein-like II"/>
    <property type="match status" value="2"/>
</dbReference>
<dbReference type="InterPro" id="IPR036388">
    <property type="entry name" value="WH-like_DNA-bd_sf"/>
</dbReference>
<organism evidence="6 7">
    <name type="scientific">Shinella curvata</name>
    <dbReference type="NCBI Taxonomy" id="1817964"/>
    <lineage>
        <taxon>Bacteria</taxon>
        <taxon>Pseudomonadati</taxon>
        <taxon>Pseudomonadota</taxon>
        <taxon>Alphaproteobacteria</taxon>
        <taxon>Hyphomicrobiales</taxon>
        <taxon>Rhizobiaceae</taxon>
        <taxon>Shinella</taxon>
    </lineage>
</organism>
<dbReference type="SUPFAM" id="SSF46785">
    <property type="entry name" value="Winged helix' DNA-binding domain"/>
    <property type="match status" value="1"/>
</dbReference>
<proteinExistence type="inferred from homology"/>
<evidence type="ECO:0000256" key="2">
    <source>
        <dbReference type="ARBA" id="ARBA00023015"/>
    </source>
</evidence>
<dbReference type="PRINTS" id="PR00039">
    <property type="entry name" value="HTHLYSR"/>
</dbReference>
<dbReference type="EMBL" id="WHSC02000006">
    <property type="protein sequence ID" value="MDO6122493.1"/>
    <property type="molecule type" value="Genomic_DNA"/>
</dbReference>
<reference evidence="6" key="1">
    <citation type="submission" date="2022-04" db="EMBL/GenBank/DDBJ databases">
        <title>Shinella lacus sp. nov., a novel member of the genus Shinella from water.</title>
        <authorList>
            <person name="Deng Y."/>
        </authorList>
    </citation>
    <scope>NUCLEOTIDE SEQUENCE</scope>
    <source>
        <strain evidence="6">JCM 31239</strain>
    </source>
</reference>
<dbReference type="Gene3D" id="1.10.10.10">
    <property type="entry name" value="Winged helix-like DNA-binding domain superfamily/Winged helix DNA-binding domain"/>
    <property type="match status" value="1"/>
</dbReference>
<dbReference type="Pfam" id="PF03466">
    <property type="entry name" value="LysR_substrate"/>
    <property type="match status" value="1"/>
</dbReference>
<dbReference type="InterPro" id="IPR000847">
    <property type="entry name" value="LysR_HTH_N"/>
</dbReference>
<comment type="caution">
    <text evidence="6">The sequence shown here is derived from an EMBL/GenBank/DDBJ whole genome shotgun (WGS) entry which is preliminary data.</text>
</comment>
<keyword evidence="2" id="KW-0805">Transcription regulation</keyword>
<dbReference type="Pfam" id="PF00126">
    <property type="entry name" value="HTH_1"/>
    <property type="match status" value="1"/>
</dbReference>
<protein>
    <submittedName>
        <fullName evidence="6">LysR substrate-binding domain-containing protein</fullName>
    </submittedName>
</protein>
<gene>
    <name evidence="6" type="ORF">GB928_014970</name>
</gene>
<name>A0ABT8XGD4_9HYPH</name>
<evidence type="ECO:0000256" key="3">
    <source>
        <dbReference type="ARBA" id="ARBA00023125"/>
    </source>
</evidence>
<dbReference type="PANTHER" id="PTHR30537">
    <property type="entry name" value="HTH-TYPE TRANSCRIPTIONAL REGULATOR"/>
    <property type="match status" value="1"/>
</dbReference>
<evidence type="ECO:0000313" key="6">
    <source>
        <dbReference type="EMBL" id="MDO6122493.1"/>
    </source>
</evidence>
<dbReference type="InterPro" id="IPR036390">
    <property type="entry name" value="WH_DNA-bd_sf"/>
</dbReference>
<dbReference type="SUPFAM" id="SSF53850">
    <property type="entry name" value="Periplasmic binding protein-like II"/>
    <property type="match status" value="1"/>
</dbReference>
<feature type="domain" description="HTH lysR-type" evidence="5">
    <location>
        <begin position="6"/>
        <end position="63"/>
    </location>
</feature>
<sequence length="301" mass="32987">MKRGRLPLTALRSFEVAGRLGSFTLAADELAVSQAAVSRQVKELEAELGKPLFERRHRSVRLTSSGHALLGVLSRSFDAMDASLSEIRGRRGGGLLEISAEPSFAAGWLVSHLDDFRACYPEVDVAVDSDMRLIEFRTHEAEIAIRHGMDAKAWPRTEVDHLTDVDMVAVIAPGLLANSPPLETPADLLAHTLLHEETRSVWERWFTAAGLPAVPLGRAQIFAEGNLVLQAVLRGHGVALVDRFLAAEDIAAGRLVQPFDLSIRHGAYWLVARSFKRLSPEAQAFRLWLLKRLDARAGGGP</sequence>
<evidence type="ECO:0000256" key="1">
    <source>
        <dbReference type="ARBA" id="ARBA00009437"/>
    </source>
</evidence>
<keyword evidence="3" id="KW-0238">DNA-binding</keyword>
<dbReference type="Proteomes" id="UP001177080">
    <property type="component" value="Unassembled WGS sequence"/>
</dbReference>
<dbReference type="CDD" id="cd08432">
    <property type="entry name" value="PBP2_GcdR_TrpI_HvrB_AmpR_like"/>
    <property type="match status" value="1"/>
</dbReference>
<dbReference type="PANTHER" id="PTHR30537:SF26">
    <property type="entry name" value="GLYCINE CLEAVAGE SYSTEM TRANSCRIPTIONAL ACTIVATOR"/>
    <property type="match status" value="1"/>
</dbReference>
<dbReference type="RefSeq" id="WP_244760185.1">
    <property type="nucleotide sequence ID" value="NZ_JALJCJ010000002.1"/>
</dbReference>
<evidence type="ECO:0000259" key="5">
    <source>
        <dbReference type="PROSITE" id="PS50931"/>
    </source>
</evidence>
<accession>A0ABT8XGD4</accession>
<keyword evidence="4" id="KW-0804">Transcription</keyword>
<evidence type="ECO:0000313" key="7">
    <source>
        <dbReference type="Proteomes" id="UP001177080"/>
    </source>
</evidence>
<dbReference type="InterPro" id="IPR058163">
    <property type="entry name" value="LysR-type_TF_proteobact-type"/>
</dbReference>
<comment type="similarity">
    <text evidence="1">Belongs to the LysR transcriptional regulatory family.</text>
</comment>
<dbReference type="PROSITE" id="PS50931">
    <property type="entry name" value="HTH_LYSR"/>
    <property type="match status" value="1"/>
</dbReference>